<evidence type="ECO:0000256" key="7">
    <source>
        <dbReference type="SAM" id="SignalP"/>
    </source>
</evidence>
<dbReference type="Gene3D" id="3.40.390.10">
    <property type="entry name" value="Collagenase (Catalytic Domain)"/>
    <property type="match status" value="2"/>
</dbReference>
<evidence type="ECO:0000313" key="10">
    <source>
        <dbReference type="EMBL" id="CAD7281697.1"/>
    </source>
</evidence>
<keyword evidence="6" id="KW-0472">Membrane</keyword>
<evidence type="ECO:0000256" key="3">
    <source>
        <dbReference type="ARBA" id="ARBA00022685"/>
    </source>
</evidence>
<accession>A0A7R9BU81</accession>
<feature type="compositionally biased region" description="Gly residues" evidence="5">
    <location>
        <begin position="296"/>
        <end position="306"/>
    </location>
</feature>
<comment type="caution">
    <text evidence="4">Lacks conserved residue(s) required for the propagation of feature annotation.</text>
</comment>
<evidence type="ECO:0000256" key="6">
    <source>
        <dbReference type="SAM" id="Phobius"/>
    </source>
</evidence>
<dbReference type="AlphaFoldDB" id="A0A7R9BU81"/>
<dbReference type="Proteomes" id="UP000678499">
    <property type="component" value="Unassembled WGS sequence"/>
</dbReference>
<protein>
    <recommendedName>
        <fullName evidence="2">ADAM10 endopeptidase</fullName>
        <ecNumber evidence="2">3.4.24.81</ecNumber>
    </recommendedName>
</protein>
<feature type="transmembrane region" description="Helical" evidence="6">
    <location>
        <begin position="858"/>
        <end position="880"/>
    </location>
</feature>
<dbReference type="Gene3D" id="4.10.70.10">
    <property type="entry name" value="Disintegrin domain"/>
    <property type="match status" value="1"/>
</dbReference>
<proteinExistence type="predicted"/>
<feature type="active site" evidence="4">
    <location>
        <position position="494"/>
    </location>
</feature>
<evidence type="ECO:0000256" key="2">
    <source>
        <dbReference type="ARBA" id="ARBA00012332"/>
    </source>
</evidence>
<dbReference type="PROSITE" id="PS50214">
    <property type="entry name" value="DISINTEGRIN_2"/>
    <property type="match status" value="1"/>
</dbReference>
<dbReference type="OrthoDB" id="2149267at2759"/>
<keyword evidence="6" id="KW-1133">Transmembrane helix</keyword>
<dbReference type="InterPro" id="IPR051489">
    <property type="entry name" value="ADAM_Metalloproteinase"/>
</dbReference>
<reference evidence="10" key="1">
    <citation type="submission" date="2020-11" db="EMBL/GenBank/DDBJ databases">
        <authorList>
            <person name="Tran Van P."/>
        </authorList>
    </citation>
    <scope>NUCLEOTIDE SEQUENCE</scope>
</reference>
<dbReference type="Pfam" id="PF21299">
    <property type="entry name" value="ADAM10_Cys-rich"/>
    <property type="match status" value="1"/>
</dbReference>
<dbReference type="Pfam" id="PF13574">
    <property type="entry name" value="Reprolysin_2"/>
    <property type="match status" value="1"/>
</dbReference>
<keyword evidence="6" id="KW-0812">Transmembrane</keyword>
<feature type="chain" id="PRO_5036210256" description="ADAM10 endopeptidase" evidence="7">
    <location>
        <begin position="29"/>
        <end position="1043"/>
    </location>
</feature>
<dbReference type="GO" id="GO:0004222">
    <property type="term" value="F:metalloendopeptidase activity"/>
    <property type="evidence" value="ECO:0007669"/>
    <property type="project" value="InterPro"/>
</dbReference>
<feature type="region of interest" description="Disordered" evidence="5">
    <location>
        <begin position="913"/>
        <end position="1043"/>
    </location>
</feature>
<evidence type="ECO:0000256" key="4">
    <source>
        <dbReference type="PROSITE-ProRule" id="PRU00276"/>
    </source>
</evidence>
<dbReference type="EMBL" id="CAJPEX010003100">
    <property type="protein sequence ID" value="CAG0921849.1"/>
    <property type="molecule type" value="Genomic_DNA"/>
</dbReference>
<organism evidence="10">
    <name type="scientific">Notodromas monacha</name>
    <dbReference type="NCBI Taxonomy" id="399045"/>
    <lineage>
        <taxon>Eukaryota</taxon>
        <taxon>Metazoa</taxon>
        <taxon>Ecdysozoa</taxon>
        <taxon>Arthropoda</taxon>
        <taxon>Crustacea</taxon>
        <taxon>Oligostraca</taxon>
        <taxon>Ostracoda</taxon>
        <taxon>Podocopa</taxon>
        <taxon>Podocopida</taxon>
        <taxon>Cypridocopina</taxon>
        <taxon>Cypridoidea</taxon>
        <taxon>Cyprididae</taxon>
        <taxon>Notodromas</taxon>
    </lineage>
</organism>
<dbReference type="InterPro" id="IPR036436">
    <property type="entry name" value="Disintegrin_dom_sf"/>
</dbReference>
<feature type="domain" description="Disintegrin" evidence="8">
    <location>
        <begin position="594"/>
        <end position="698"/>
    </location>
</feature>
<feature type="region of interest" description="Disordered" evidence="5">
    <location>
        <begin position="263"/>
        <end position="306"/>
    </location>
</feature>
<dbReference type="PANTHER" id="PTHR45702:SF2">
    <property type="entry name" value="KUZBANIAN, ISOFORM A"/>
    <property type="match status" value="1"/>
</dbReference>
<dbReference type="InterPro" id="IPR024079">
    <property type="entry name" value="MetalloPept_cat_dom_sf"/>
</dbReference>
<dbReference type="InterPro" id="IPR049038">
    <property type="entry name" value="ADAM10_Cys-rich"/>
</dbReference>
<keyword evidence="11" id="KW-1185">Reference proteome</keyword>
<dbReference type="PROSITE" id="PS50215">
    <property type="entry name" value="ADAM_MEPRO"/>
    <property type="match status" value="1"/>
</dbReference>
<feature type="compositionally biased region" description="Polar residues" evidence="5">
    <location>
        <begin position="1020"/>
        <end position="1033"/>
    </location>
</feature>
<name>A0A7R9BU81_9CRUS</name>
<sequence>MVFFRKHVPSCMLPVVIFAFQFFCPVESGIRLSKSVGYYEILSYPPEPVHEQHHRVKRSQQPEVETVEIDFNSHGKDFRLRLRRDTTTFTDSYRQRTSADEEDATIDLTHLYSGYLKDVPGSTVYGSVWDGVFEGNIETPEDGTYFIERATKHWNKDSRIFFLDNADVDENAATLELRSDGVGAAEESFPMRDKFHSVIYHEDQVSSVPLGKNDGKKFGSCALNDDTVENWMHEVERSVEIDQPVEVSKSSISSNALDLNLKRIKRSPQSSASRQYSTNGNNRRTSYPSQQRSGNNGSGVGSGNGSGTCEMFIRTDPMLYKYFHKTEGIPEDRVQEEIASLVQQLIKAVSNIYSNTKFNMGRYNHSGITFAVQRLRVDNYTKDCVEDRRGSAKPKNIFCSPSIDVTNFLTFFSHENHDAFCLAFMLTCRDFSDGTLGLAWVASPSRGNKGGVCERRGRITGHDQELSLNTGVVTFLNYNSKVTIKVSQLTLAHEIGHNFGAASVFLRTRVIIRCESKHLSHFSQHDPDSMRQCIPGPEDGGNYIMYRHATKGTSANNRRFSPCSVRNISLVLDAIYQSTQVDNGKYYCFKASNLTFCGNRMVEEHEECDCGFDDHECRDDKCCHPRIGSDGKQHKLACKLVHGPDSCSPSQGPCCRGSECSVIKLQEEVECAKESECKERSKCDGLSPKCPRASSKQELTECNHRTQVCMNGECNGAYCMKWNLQECFLTSSKVQDKRKLCELACQLKGRPETCTSTSRLYAAIAGRDIDLSTNEVQVDNIAPELLEQFTKSLNFNATEPLRTIHLMPGSACDNYQGYCDVFQKCRAVDEEGPLLRIKRLFFGKETLKTIQEWITERWWAVVLIAVGLIVTMAGLIKCCAVHTPSSNPKRPRARRLQDTFYYVPMTTARRVGSAASSTLRRVRHHHHHHHPVQQVRVPGYAAPNVHLELMPGGGRRGRNGRGAAMSDAEAEISLAPPSSASSQPPRGRGRREVGNGGGGMLVAIPPPAAGLPKAGKRGSRPSNREFSLVQGPSQGKPVKGRKK</sequence>
<evidence type="ECO:0000256" key="5">
    <source>
        <dbReference type="SAM" id="MobiDB-lite"/>
    </source>
</evidence>
<dbReference type="SUPFAM" id="SSF55486">
    <property type="entry name" value="Metalloproteases ('zincins'), catalytic domain"/>
    <property type="match status" value="1"/>
</dbReference>
<dbReference type="GO" id="GO:0007219">
    <property type="term" value="P:Notch signaling pathway"/>
    <property type="evidence" value="ECO:0007669"/>
    <property type="project" value="TreeGrafter"/>
</dbReference>
<feature type="domain" description="Peptidase M12B" evidence="9">
    <location>
        <begin position="307"/>
        <end position="584"/>
    </location>
</feature>
<dbReference type="GO" id="GO:0006509">
    <property type="term" value="P:membrane protein ectodomain proteolysis"/>
    <property type="evidence" value="ECO:0007669"/>
    <property type="project" value="TreeGrafter"/>
</dbReference>
<evidence type="ECO:0000259" key="9">
    <source>
        <dbReference type="PROSITE" id="PS50215"/>
    </source>
</evidence>
<feature type="compositionally biased region" description="Basic residues" evidence="5">
    <location>
        <begin position="920"/>
        <end position="931"/>
    </location>
</feature>
<evidence type="ECO:0000256" key="1">
    <source>
        <dbReference type="ARBA" id="ARBA00001809"/>
    </source>
</evidence>
<feature type="compositionally biased region" description="Low complexity" evidence="5">
    <location>
        <begin position="975"/>
        <end position="986"/>
    </location>
</feature>
<gene>
    <name evidence="10" type="ORF">NMOB1V02_LOCUS9335</name>
</gene>
<dbReference type="GO" id="GO:0005886">
    <property type="term" value="C:plasma membrane"/>
    <property type="evidence" value="ECO:0007669"/>
    <property type="project" value="TreeGrafter"/>
</dbReference>
<comment type="catalytic activity">
    <reaction evidence="1">
        <text>Endopeptidase of broad specificity.</text>
        <dbReference type="EC" id="3.4.24.81"/>
    </reaction>
</comment>
<dbReference type="PANTHER" id="PTHR45702">
    <property type="entry name" value="ADAM10/ADAM17 METALLOPEPTIDASE FAMILY MEMBER"/>
    <property type="match status" value="1"/>
</dbReference>
<feature type="signal peptide" evidence="7">
    <location>
        <begin position="1"/>
        <end position="28"/>
    </location>
</feature>
<dbReference type="InterPro" id="IPR001762">
    <property type="entry name" value="Disintegrin_dom"/>
</dbReference>
<dbReference type="EMBL" id="OA885137">
    <property type="protein sequence ID" value="CAD7281697.1"/>
    <property type="molecule type" value="Genomic_DNA"/>
</dbReference>
<evidence type="ECO:0000259" key="8">
    <source>
        <dbReference type="PROSITE" id="PS50214"/>
    </source>
</evidence>
<dbReference type="SMART" id="SM00050">
    <property type="entry name" value="DISIN"/>
    <property type="match status" value="1"/>
</dbReference>
<keyword evidence="3" id="KW-0165">Cleavage on pair of basic residues</keyword>
<dbReference type="EC" id="3.4.24.81" evidence="2"/>
<keyword evidence="7" id="KW-0732">Signal</keyword>
<feature type="compositionally biased region" description="Polar residues" evidence="5">
    <location>
        <begin position="267"/>
        <end position="292"/>
    </location>
</feature>
<evidence type="ECO:0000313" key="11">
    <source>
        <dbReference type="Proteomes" id="UP000678499"/>
    </source>
</evidence>
<dbReference type="InterPro" id="IPR001590">
    <property type="entry name" value="Peptidase_M12B"/>
</dbReference>